<protein>
    <submittedName>
        <fullName evidence="3">Exported protein</fullName>
    </submittedName>
</protein>
<dbReference type="PANTHER" id="PTHR36509:SF2">
    <property type="entry name" value="BLL3101 PROTEIN"/>
    <property type="match status" value="1"/>
</dbReference>
<dbReference type="EMBL" id="AMZY02000006">
    <property type="protein sequence ID" value="EMS34486.1"/>
    <property type="molecule type" value="Genomic_DNA"/>
</dbReference>
<dbReference type="eggNOG" id="COG5361">
    <property type="taxonomic scope" value="Bacteria"/>
</dbReference>
<dbReference type="Proteomes" id="UP000010953">
    <property type="component" value="Unassembled WGS sequence"/>
</dbReference>
<evidence type="ECO:0000259" key="1">
    <source>
        <dbReference type="Pfam" id="PF06742"/>
    </source>
</evidence>
<organism evidence="3 4">
    <name type="scientific">Mariniradius saccharolyticus AK6</name>
    <dbReference type="NCBI Taxonomy" id="1239962"/>
    <lineage>
        <taxon>Bacteria</taxon>
        <taxon>Pseudomonadati</taxon>
        <taxon>Bacteroidota</taxon>
        <taxon>Cytophagia</taxon>
        <taxon>Cytophagales</taxon>
        <taxon>Cyclobacteriaceae</taxon>
        <taxon>Mariniradius</taxon>
    </lineage>
</organism>
<evidence type="ECO:0000313" key="3">
    <source>
        <dbReference type="EMBL" id="EMS34486.1"/>
    </source>
</evidence>
<dbReference type="AlphaFoldDB" id="M7YBC7"/>
<dbReference type="InParanoid" id="M7YBC7"/>
<comment type="caution">
    <text evidence="3">The sequence shown here is derived from an EMBL/GenBank/DDBJ whole genome shotgun (WGS) entry which is preliminary data.</text>
</comment>
<dbReference type="Pfam" id="PF06742">
    <property type="entry name" value="DUF1214"/>
    <property type="match status" value="1"/>
</dbReference>
<dbReference type="InterPro" id="IPR037050">
    <property type="entry name" value="DUF1254_sf"/>
</dbReference>
<dbReference type="PANTHER" id="PTHR36509">
    <property type="entry name" value="BLL3101 PROTEIN"/>
    <property type="match status" value="1"/>
</dbReference>
<dbReference type="InterPro" id="IPR010679">
    <property type="entry name" value="DUF1254"/>
</dbReference>
<feature type="domain" description="DUF1214" evidence="1">
    <location>
        <begin position="368"/>
        <end position="480"/>
    </location>
</feature>
<dbReference type="InterPro" id="IPR037049">
    <property type="entry name" value="DUF1214_C_sf"/>
</dbReference>
<sequence length="496" mass="56269">MIAGIDTKKKTEIQTSISIFTFKILQMKTLKNNPFLAAFLSLWLLAQCAPKEISVTPEEARAIAKEAYIYGNPLVDHYRIFYSYFVDESDPEFKAHFNQIKNIPKVYTSEDRAIQTPNSDTPYSMGALDLRAEPVVISIPEIEAGRYFSVQMVDGFTHNFHYIGSRTTGNKGGKYLFVGPDWKGEKPEGFDEVIQAETNLVFAFFRTQLFAPEDLENVAKIQSGYLIQPLSSYLGQPAPSQPAAIEFLKPLGREEQRSSLLFFNQLNFWLQFCTVHASEKELFERFAKIGVVPGQTFDPETLSPEIKEALTAGIQDAWKEFETFNNEEIKTGKLNSGDVFGTREYLQNNYLRRFAGAVLGIYGNSKEEALYPIYQTDADGQRLDATTNKYTLKMKADELPPVNSFWSVTMYELPASLLVANPLNRYLINSPMLPSLKRNADDSITIYIQHESPGKDKESNWLPAPKGPFVLVMRLYWPKEEAMNGTWKPAPLVRVQ</sequence>
<gene>
    <name evidence="3" type="ORF">C943_03705</name>
</gene>
<keyword evidence="4" id="KW-1185">Reference proteome</keyword>
<dbReference type="Gene3D" id="2.60.120.600">
    <property type="entry name" value="Domain of unknown function DUF1214, C-terminal domain"/>
    <property type="match status" value="1"/>
</dbReference>
<proteinExistence type="predicted"/>
<dbReference type="InterPro" id="IPR010621">
    <property type="entry name" value="DUF1214"/>
</dbReference>
<feature type="domain" description="DUF1254" evidence="2">
    <location>
        <begin position="97"/>
        <end position="229"/>
    </location>
</feature>
<dbReference type="SUPFAM" id="SSF160935">
    <property type="entry name" value="VPA0735-like"/>
    <property type="match status" value="1"/>
</dbReference>
<dbReference type="Pfam" id="PF06863">
    <property type="entry name" value="DUF1254"/>
    <property type="match status" value="1"/>
</dbReference>
<name>M7YBC7_9BACT</name>
<dbReference type="STRING" id="1239962.C943_03705"/>
<evidence type="ECO:0000259" key="2">
    <source>
        <dbReference type="Pfam" id="PF06863"/>
    </source>
</evidence>
<accession>M7YBC7</accession>
<evidence type="ECO:0000313" key="4">
    <source>
        <dbReference type="Proteomes" id="UP000010953"/>
    </source>
</evidence>
<reference evidence="3" key="1">
    <citation type="submission" date="2013-01" db="EMBL/GenBank/DDBJ databases">
        <title>Genome assembly of Mariniradius saccharolyticus AK6.</title>
        <authorList>
            <person name="Vaidya B."/>
            <person name="Khatri I."/>
            <person name="Tanuku N.R.S."/>
            <person name="Subramanian S."/>
            <person name="Pinnaka A."/>
        </authorList>
    </citation>
    <scope>NUCLEOTIDE SEQUENCE [LARGE SCALE GENOMIC DNA]</scope>
    <source>
        <strain evidence="3">AK6</strain>
    </source>
</reference>
<dbReference type="Gene3D" id="2.60.40.1610">
    <property type="entry name" value="Domain of unknown function DUF1254"/>
    <property type="match status" value="1"/>
</dbReference>